<accession>A0ABQ6IA81</accession>
<comment type="caution">
    <text evidence="1">The sequence shown here is derived from an EMBL/GenBank/DDBJ whole genome shotgun (WGS) entry which is preliminary data.</text>
</comment>
<keyword evidence="2" id="KW-1185">Reference proteome</keyword>
<evidence type="ECO:0000313" key="1">
    <source>
        <dbReference type="EMBL" id="GMA34245.1"/>
    </source>
</evidence>
<sequence length="161" mass="17277">MLVPDQINAAHVDAHAVGGLYPRHLAVVVLAGGDEAARHETIGHTTLRAIHIREKGLKCPDPLRDTGRDDVPFIGAHHPRHDVERKRTLLAGVVKGHALSEIRGGKRLRSGVEVVSTHAVDLGVDVPIVLANVAVEVHRLIPRRGRRVSAPGVAAALMTPR</sequence>
<name>A0ABQ6IA81_9MICO</name>
<evidence type="ECO:0000313" key="2">
    <source>
        <dbReference type="Proteomes" id="UP001157125"/>
    </source>
</evidence>
<protein>
    <submittedName>
        <fullName evidence="1">Uncharacterized protein</fullName>
    </submittedName>
</protein>
<organism evidence="1 2">
    <name type="scientific">Demequina litorisediminis</name>
    <dbReference type="NCBI Taxonomy" id="1849022"/>
    <lineage>
        <taxon>Bacteria</taxon>
        <taxon>Bacillati</taxon>
        <taxon>Actinomycetota</taxon>
        <taxon>Actinomycetes</taxon>
        <taxon>Micrococcales</taxon>
        <taxon>Demequinaceae</taxon>
        <taxon>Demequina</taxon>
    </lineage>
</organism>
<reference evidence="2" key="1">
    <citation type="journal article" date="2019" name="Int. J. Syst. Evol. Microbiol.">
        <title>The Global Catalogue of Microorganisms (GCM) 10K type strain sequencing project: providing services to taxonomists for standard genome sequencing and annotation.</title>
        <authorList>
            <consortium name="The Broad Institute Genomics Platform"/>
            <consortium name="The Broad Institute Genome Sequencing Center for Infectious Disease"/>
            <person name="Wu L."/>
            <person name="Ma J."/>
        </authorList>
    </citation>
    <scope>NUCLEOTIDE SEQUENCE [LARGE SCALE GENOMIC DNA]</scope>
    <source>
        <strain evidence="2">NBRC 112299</strain>
    </source>
</reference>
<dbReference type="Proteomes" id="UP001157125">
    <property type="component" value="Unassembled WGS sequence"/>
</dbReference>
<proteinExistence type="predicted"/>
<dbReference type="EMBL" id="BSUN01000001">
    <property type="protein sequence ID" value="GMA34245.1"/>
    <property type="molecule type" value="Genomic_DNA"/>
</dbReference>
<gene>
    <name evidence="1" type="ORF">GCM10025876_04490</name>
</gene>